<proteinExistence type="predicted"/>
<keyword evidence="2" id="KW-1185">Reference proteome</keyword>
<dbReference type="Gene3D" id="1.10.150.320">
    <property type="entry name" value="Photosystem II 12 kDa extrinsic protein"/>
    <property type="match status" value="1"/>
</dbReference>
<dbReference type="Pfam" id="PF12836">
    <property type="entry name" value="HHH_3"/>
    <property type="match status" value="1"/>
</dbReference>
<evidence type="ECO:0000313" key="2">
    <source>
        <dbReference type="Proteomes" id="UP000515472"/>
    </source>
</evidence>
<protein>
    <submittedName>
        <fullName evidence="1">Competence protein ComEA</fullName>
    </submittedName>
</protein>
<dbReference type="InterPro" id="IPR010994">
    <property type="entry name" value="RuvA_2-like"/>
</dbReference>
<dbReference type="AlphaFoldDB" id="A0A6S6M3Y8"/>
<gene>
    <name evidence="1" type="ORF">GEOBRER4_28590</name>
</gene>
<organism evidence="1 2">
    <name type="scientific">Citrifermentans bremense</name>
    <dbReference type="NCBI Taxonomy" id="60035"/>
    <lineage>
        <taxon>Bacteria</taxon>
        <taxon>Pseudomonadati</taxon>
        <taxon>Thermodesulfobacteriota</taxon>
        <taxon>Desulfuromonadia</taxon>
        <taxon>Geobacterales</taxon>
        <taxon>Geobacteraceae</taxon>
        <taxon>Citrifermentans</taxon>
    </lineage>
</organism>
<reference evidence="1 2" key="1">
    <citation type="submission" date="2020-06" db="EMBL/GenBank/DDBJ databases">
        <title>Interaction of electrochemicaly active bacteria, Geobacter bremensis R4 on different carbon anode.</title>
        <authorList>
            <person name="Meng L."/>
            <person name="Yoshida N."/>
        </authorList>
    </citation>
    <scope>NUCLEOTIDE SEQUENCE [LARGE SCALE GENOMIC DNA]</scope>
    <source>
        <strain evidence="1 2">R4</strain>
    </source>
</reference>
<dbReference type="SUPFAM" id="SSF47781">
    <property type="entry name" value="RuvA domain 2-like"/>
    <property type="match status" value="1"/>
</dbReference>
<accession>A0A6S6M3Y8</accession>
<dbReference type="EMBL" id="AP023213">
    <property type="protein sequence ID" value="BCG48109.1"/>
    <property type="molecule type" value="Genomic_DNA"/>
</dbReference>
<evidence type="ECO:0000313" key="1">
    <source>
        <dbReference type="EMBL" id="BCG48109.1"/>
    </source>
</evidence>
<dbReference type="Proteomes" id="UP000515472">
    <property type="component" value="Chromosome"/>
</dbReference>
<sequence length="185" mass="19846">MMPTSSRLAIWCIALLLSLTLYAKGRFPAPKGEEAAFLRDRGGTVAVRLSGDFPQAGVYRFPDGTSIATAIKMTVADPEALGVLPASSSMVLQNGDVLTLGLPEREKAVISITKMGVRERMLLGVPLDPDRMSAKEWALLPGIGPVLSERIVTERHENGAFGSLEGVSRVPGIGPAKLEAIRRYF</sequence>
<dbReference type="KEGG" id="gbn:GEOBRER4_28590"/>
<name>A0A6S6M3Y8_9BACT</name>